<protein>
    <recommendedName>
        <fullName evidence="1">HNH nuclease domain-containing protein</fullName>
    </recommendedName>
</protein>
<dbReference type="SUPFAM" id="SSF54060">
    <property type="entry name" value="His-Me finger endonucleases"/>
    <property type="match status" value="1"/>
</dbReference>
<dbReference type="Gene3D" id="3.90.75.20">
    <property type="match status" value="1"/>
</dbReference>
<sequence>MTQEHKPCPGLRLADRVILSKILAGTWKLDAENGEIISRNTGKPLSFSRKNNGYCSIRARYMGFMVDITKHRAVYIAGNCRTMDDLPIDLNLHIDHINGNIEDCRLANLRLIPFWDNNHPLSGRKKRIFTDDQVADIRRRYADGEPPRFLAAAFGVNKSTIHRIVTRRSYAEVGL</sequence>
<dbReference type="EMBL" id="VSSQ01000111">
    <property type="protein sequence ID" value="MPL77898.1"/>
    <property type="molecule type" value="Genomic_DNA"/>
</dbReference>
<dbReference type="InterPro" id="IPR009057">
    <property type="entry name" value="Homeodomain-like_sf"/>
</dbReference>
<evidence type="ECO:0000313" key="2">
    <source>
        <dbReference type="EMBL" id="MPL77898.1"/>
    </source>
</evidence>
<gene>
    <name evidence="2" type="ORF">SDC9_23758</name>
</gene>
<dbReference type="InterPro" id="IPR044925">
    <property type="entry name" value="His-Me_finger_sf"/>
</dbReference>
<dbReference type="CDD" id="cd00569">
    <property type="entry name" value="HTH_Hin_like"/>
    <property type="match status" value="1"/>
</dbReference>
<dbReference type="Gene3D" id="1.10.10.60">
    <property type="entry name" value="Homeodomain-like"/>
    <property type="match status" value="1"/>
</dbReference>
<name>A0A644UFY3_9ZZZZ</name>
<dbReference type="Pfam" id="PF13392">
    <property type="entry name" value="HNH_3"/>
    <property type="match status" value="1"/>
</dbReference>
<accession>A0A644UFY3</accession>
<dbReference type="SUPFAM" id="SSF46689">
    <property type="entry name" value="Homeodomain-like"/>
    <property type="match status" value="1"/>
</dbReference>
<proteinExistence type="predicted"/>
<dbReference type="InterPro" id="IPR003615">
    <property type="entry name" value="HNH_nuc"/>
</dbReference>
<evidence type="ECO:0000259" key="1">
    <source>
        <dbReference type="Pfam" id="PF13392"/>
    </source>
</evidence>
<reference evidence="2" key="1">
    <citation type="submission" date="2019-08" db="EMBL/GenBank/DDBJ databases">
        <authorList>
            <person name="Kucharzyk K."/>
            <person name="Murdoch R.W."/>
            <person name="Higgins S."/>
            <person name="Loffler F."/>
        </authorList>
    </citation>
    <scope>NUCLEOTIDE SEQUENCE</scope>
</reference>
<feature type="domain" description="HNH nuclease" evidence="1">
    <location>
        <begin position="87"/>
        <end position="114"/>
    </location>
</feature>
<organism evidence="2">
    <name type="scientific">bioreactor metagenome</name>
    <dbReference type="NCBI Taxonomy" id="1076179"/>
    <lineage>
        <taxon>unclassified sequences</taxon>
        <taxon>metagenomes</taxon>
        <taxon>ecological metagenomes</taxon>
    </lineage>
</organism>
<dbReference type="AlphaFoldDB" id="A0A644UFY3"/>
<comment type="caution">
    <text evidence="2">The sequence shown here is derived from an EMBL/GenBank/DDBJ whole genome shotgun (WGS) entry which is preliminary data.</text>
</comment>